<sequence>MLLNALGFRWEQTPQTSGEWIMPGTTLVPPHADVIRHVQQHLAKAGIKSCIDIAWTPPHQEAATARRVLPPPAGYHLDDLQAGDLVRYAEPSGTHYWARIGRTHNCTAEAFWGPHPWTYTRLWPARLLEVRRTGPQNTAAPAIFLAPPFPTTNRRPASRKGRRNAH</sequence>
<feature type="region of interest" description="Disordered" evidence="1">
    <location>
        <begin position="141"/>
        <end position="166"/>
    </location>
</feature>
<reference evidence="2 3" key="1">
    <citation type="submission" date="2018-06" db="EMBL/GenBank/DDBJ databases">
        <title>Sphaerisporangium craniellae sp. nov., isolated from a marine sponge in the South China Sea.</title>
        <authorList>
            <person name="Li L."/>
        </authorList>
    </citation>
    <scope>NUCLEOTIDE SEQUENCE [LARGE SCALE GENOMIC DNA]</scope>
    <source>
        <strain evidence="2 3">CCTCC AA 208026</strain>
    </source>
</reference>
<gene>
    <name evidence="2" type="ORF">DQ384_36510</name>
</gene>
<comment type="caution">
    <text evidence="2">The sequence shown here is derived from an EMBL/GenBank/DDBJ whole genome shotgun (WGS) entry which is preliminary data.</text>
</comment>
<evidence type="ECO:0000313" key="2">
    <source>
        <dbReference type="EMBL" id="RCG21121.1"/>
    </source>
</evidence>
<accession>A0A367ESU5</accession>
<dbReference type="Proteomes" id="UP000253094">
    <property type="component" value="Unassembled WGS sequence"/>
</dbReference>
<name>A0A367ESU5_9ACTN</name>
<evidence type="ECO:0000256" key="1">
    <source>
        <dbReference type="SAM" id="MobiDB-lite"/>
    </source>
</evidence>
<proteinExistence type="predicted"/>
<protein>
    <submittedName>
        <fullName evidence="2">Uncharacterized protein</fullName>
    </submittedName>
</protein>
<dbReference type="AlphaFoldDB" id="A0A367ESU5"/>
<organism evidence="2 3">
    <name type="scientific">Sphaerisporangium album</name>
    <dbReference type="NCBI Taxonomy" id="509200"/>
    <lineage>
        <taxon>Bacteria</taxon>
        <taxon>Bacillati</taxon>
        <taxon>Actinomycetota</taxon>
        <taxon>Actinomycetes</taxon>
        <taxon>Streptosporangiales</taxon>
        <taxon>Streptosporangiaceae</taxon>
        <taxon>Sphaerisporangium</taxon>
    </lineage>
</organism>
<keyword evidence="3" id="KW-1185">Reference proteome</keyword>
<evidence type="ECO:0000313" key="3">
    <source>
        <dbReference type="Proteomes" id="UP000253094"/>
    </source>
</evidence>
<dbReference type="EMBL" id="QOIL01000030">
    <property type="protein sequence ID" value="RCG21121.1"/>
    <property type="molecule type" value="Genomic_DNA"/>
</dbReference>
<feature type="compositionally biased region" description="Basic residues" evidence="1">
    <location>
        <begin position="156"/>
        <end position="166"/>
    </location>
</feature>